<dbReference type="InterPro" id="IPR036237">
    <property type="entry name" value="Xyl_isomerase-like_sf"/>
</dbReference>
<sequence length="269" mass="29763">MKLICPLWMLSCVVWVSADVCIPEGCRRYETAGAESTLALETANPYCVPPEKLASAQATCGVNQVMINTPKDERGDGEFGHACVPGREKEFKYSFEQSLVYAVTLRSSYIHIMSGCIPPGSNESECRKTYVSNLKSAASALSKLGMQGLIEPINSYSIPNYYMNCYDKAISVINSVGSQNIGLLLDIYHLQTIQGNLTRSIADYLPYTKHIQISQVPGRHEPNSPGELNYGYVMAVLQLVRYQGWIGLEYHPAKGTEEGLKWVQECCPT</sequence>
<evidence type="ECO:0000256" key="4">
    <source>
        <dbReference type="ARBA" id="ARBA00012570"/>
    </source>
</evidence>
<accession>A0A8S9X4F8</accession>
<evidence type="ECO:0000256" key="2">
    <source>
        <dbReference type="ARBA" id="ARBA00002968"/>
    </source>
</evidence>
<protein>
    <recommendedName>
        <fullName evidence="5 7">Putative hydroxypyruvate isomerase</fullName>
        <ecNumber evidence="4 7">5.3.1.22</ecNumber>
    </recommendedName>
</protein>
<evidence type="ECO:0000256" key="3">
    <source>
        <dbReference type="ARBA" id="ARBA00005962"/>
    </source>
</evidence>
<dbReference type="AlphaFoldDB" id="A0A8S9X4F8"/>
<feature type="domain" description="Xylose isomerase-like TIM barrel" evidence="10">
    <location>
        <begin position="51"/>
        <end position="266"/>
    </location>
</feature>
<dbReference type="InterPro" id="IPR026040">
    <property type="entry name" value="HyI-like"/>
</dbReference>
<dbReference type="SUPFAM" id="SSF51658">
    <property type="entry name" value="Xylose isomerase-like"/>
    <property type="match status" value="1"/>
</dbReference>
<evidence type="ECO:0000256" key="6">
    <source>
        <dbReference type="ARBA" id="ARBA00023235"/>
    </source>
</evidence>
<dbReference type="PIRSF" id="PIRSF006241">
    <property type="entry name" value="HyI"/>
    <property type="match status" value="1"/>
</dbReference>
<comment type="similarity">
    <text evidence="3 7">Belongs to the hyi family.</text>
</comment>
<dbReference type="EMBL" id="WIXP02000010">
    <property type="protein sequence ID" value="KAF6203882.1"/>
    <property type="molecule type" value="Genomic_DNA"/>
</dbReference>
<evidence type="ECO:0000256" key="8">
    <source>
        <dbReference type="PIRSR" id="PIRSR006241-50"/>
    </source>
</evidence>
<dbReference type="Gene3D" id="3.20.20.150">
    <property type="entry name" value="Divalent-metal-dependent TIM barrel enzymes"/>
    <property type="match status" value="1"/>
</dbReference>
<evidence type="ECO:0000313" key="11">
    <source>
        <dbReference type="EMBL" id="KAF6203882.1"/>
    </source>
</evidence>
<proteinExistence type="inferred from homology"/>
<name>A0A8S9X4F8_APOLU</name>
<comment type="catalytic activity">
    <reaction evidence="1 7">
        <text>3-hydroxypyruvate = 2-hydroxy-3-oxopropanoate</text>
        <dbReference type="Rhea" id="RHEA:11952"/>
        <dbReference type="ChEBI" id="CHEBI:17180"/>
        <dbReference type="ChEBI" id="CHEBI:57978"/>
        <dbReference type="EC" id="5.3.1.22"/>
    </reaction>
</comment>
<evidence type="ECO:0000256" key="9">
    <source>
        <dbReference type="SAM" id="SignalP"/>
    </source>
</evidence>
<keyword evidence="12" id="KW-1185">Reference proteome</keyword>
<dbReference type="PANTHER" id="PTHR43489:SF6">
    <property type="entry name" value="HYDROXYPYRUVATE ISOMERASE-RELATED"/>
    <property type="match status" value="1"/>
</dbReference>
<organism evidence="11 12">
    <name type="scientific">Apolygus lucorum</name>
    <name type="common">Small green plant bug</name>
    <name type="synonym">Lygocoris lucorum</name>
    <dbReference type="NCBI Taxonomy" id="248454"/>
    <lineage>
        <taxon>Eukaryota</taxon>
        <taxon>Metazoa</taxon>
        <taxon>Ecdysozoa</taxon>
        <taxon>Arthropoda</taxon>
        <taxon>Hexapoda</taxon>
        <taxon>Insecta</taxon>
        <taxon>Pterygota</taxon>
        <taxon>Neoptera</taxon>
        <taxon>Paraneoptera</taxon>
        <taxon>Hemiptera</taxon>
        <taxon>Heteroptera</taxon>
        <taxon>Panheteroptera</taxon>
        <taxon>Cimicomorpha</taxon>
        <taxon>Miridae</taxon>
        <taxon>Mirini</taxon>
        <taxon>Apolygus</taxon>
    </lineage>
</organism>
<feature type="active site" description="Proton donor/acceptor" evidence="8">
    <location>
        <position position="249"/>
    </location>
</feature>
<feature type="chain" id="PRO_5035905387" description="Putative hydroxypyruvate isomerase" evidence="9">
    <location>
        <begin position="19"/>
        <end position="269"/>
    </location>
</feature>
<feature type="signal peptide" evidence="9">
    <location>
        <begin position="1"/>
        <end position="18"/>
    </location>
</feature>
<dbReference type="InterPro" id="IPR013022">
    <property type="entry name" value="Xyl_isomerase-like_TIM-brl"/>
</dbReference>
<dbReference type="InterPro" id="IPR050417">
    <property type="entry name" value="Sugar_Epim/Isomerase"/>
</dbReference>
<feature type="active site" description="Proton donor/acceptor" evidence="8">
    <location>
        <position position="151"/>
    </location>
</feature>
<reference evidence="11" key="1">
    <citation type="journal article" date="2021" name="Mol. Ecol. Resour.">
        <title>Apolygus lucorum genome provides insights into omnivorousness and mesophyll feeding.</title>
        <authorList>
            <person name="Liu Y."/>
            <person name="Liu H."/>
            <person name="Wang H."/>
            <person name="Huang T."/>
            <person name="Liu B."/>
            <person name="Yang B."/>
            <person name="Yin L."/>
            <person name="Li B."/>
            <person name="Zhang Y."/>
            <person name="Zhang S."/>
            <person name="Jiang F."/>
            <person name="Zhang X."/>
            <person name="Ren Y."/>
            <person name="Wang B."/>
            <person name="Wang S."/>
            <person name="Lu Y."/>
            <person name="Wu K."/>
            <person name="Fan W."/>
            <person name="Wang G."/>
        </authorList>
    </citation>
    <scope>NUCLEOTIDE SEQUENCE</scope>
    <source>
        <strain evidence="11">12Hb</strain>
    </source>
</reference>
<gene>
    <name evidence="11" type="ORF">GE061_002217</name>
</gene>
<dbReference type="OrthoDB" id="4214675at2759"/>
<dbReference type="PANTHER" id="PTHR43489">
    <property type="entry name" value="ISOMERASE"/>
    <property type="match status" value="1"/>
</dbReference>
<evidence type="ECO:0000313" key="12">
    <source>
        <dbReference type="Proteomes" id="UP000466442"/>
    </source>
</evidence>
<dbReference type="EC" id="5.3.1.22" evidence="4 7"/>
<dbReference type="GO" id="GO:0008903">
    <property type="term" value="F:hydroxypyruvate isomerase activity"/>
    <property type="evidence" value="ECO:0007669"/>
    <property type="project" value="UniProtKB-EC"/>
</dbReference>
<comment type="caution">
    <text evidence="11">The sequence shown here is derived from an EMBL/GenBank/DDBJ whole genome shotgun (WGS) entry which is preliminary data.</text>
</comment>
<dbReference type="GO" id="GO:0046487">
    <property type="term" value="P:glyoxylate metabolic process"/>
    <property type="evidence" value="ECO:0007669"/>
    <property type="project" value="TreeGrafter"/>
</dbReference>
<keyword evidence="9" id="KW-0732">Signal</keyword>
<dbReference type="Proteomes" id="UP000466442">
    <property type="component" value="Unassembled WGS sequence"/>
</dbReference>
<evidence type="ECO:0000256" key="7">
    <source>
        <dbReference type="PIRNR" id="PIRNR006241"/>
    </source>
</evidence>
<evidence type="ECO:0000256" key="5">
    <source>
        <dbReference type="ARBA" id="ARBA00017985"/>
    </source>
</evidence>
<comment type="function">
    <text evidence="2 7">Catalyzes the reversible isomerization between hydroxypyruvate and 2-hydroxy-3-oxopropanoate (also termed tartronate semialdehyde).</text>
</comment>
<evidence type="ECO:0000259" key="10">
    <source>
        <dbReference type="Pfam" id="PF01261"/>
    </source>
</evidence>
<keyword evidence="6 7" id="KW-0413">Isomerase</keyword>
<evidence type="ECO:0000256" key="1">
    <source>
        <dbReference type="ARBA" id="ARBA00000476"/>
    </source>
</evidence>
<dbReference type="Pfam" id="PF01261">
    <property type="entry name" value="AP_endonuc_2"/>
    <property type="match status" value="1"/>
</dbReference>